<accession>A0ABM8PFQ9</accession>
<dbReference type="InterPro" id="IPR051803">
    <property type="entry name" value="TA_system_RelE-like_toxin"/>
</dbReference>
<reference evidence="3 4" key="1">
    <citation type="submission" date="2020-11" db="EMBL/GenBank/DDBJ databases">
        <authorList>
            <person name="Lassalle F."/>
        </authorList>
    </citation>
    <scope>NUCLEOTIDE SEQUENCE [LARGE SCALE GENOMIC DNA]</scope>
    <source>
        <strain evidence="3 4">JC140</strain>
    </source>
</reference>
<evidence type="ECO:0000256" key="1">
    <source>
        <dbReference type="ARBA" id="ARBA00006226"/>
    </source>
</evidence>
<protein>
    <submittedName>
        <fullName evidence="3">Type II toxin-antitoxin system RelE/ParE family toxin</fullName>
    </submittedName>
</protein>
<proteinExistence type="inferred from homology"/>
<dbReference type="InterPro" id="IPR035093">
    <property type="entry name" value="RelE/ParE_toxin_dom_sf"/>
</dbReference>
<dbReference type="Gene3D" id="3.30.2310.20">
    <property type="entry name" value="RelE-like"/>
    <property type="match status" value="1"/>
</dbReference>
<organism evidence="3 4">
    <name type="scientific">Pseudorhizobium endolithicum</name>
    <dbReference type="NCBI Taxonomy" id="1191678"/>
    <lineage>
        <taxon>Bacteria</taxon>
        <taxon>Pseudomonadati</taxon>
        <taxon>Pseudomonadota</taxon>
        <taxon>Alphaproteobacteria</taxon>
        <taxon>Hyphomicrobiales</taxon>
        <taxon>Rhizobiaceae</taxon>
        <taxon>Rhizobium/Agrobacterium group</taxon>
        <taxon>Pseudorhizobium</taxon>
    </lineage>
</organism>
<name>A0ABM8PFQ9_9HYPH</name>
<evidence type="ECO:0000313" key="3">
    <source>
        <dbReference type="EMBL" id="CAD7027336.1"/>
    </source>
</evidence>
<evidence type="ECO:0000313" key="4">
    <source>
        <dbReference type="Proteomes" id="UP000606921"/>
    </source>
</evidence>
<keyword evidence="2" id="KW-1277">Toxin-antitoxin system</keyword>
<dbReference type="RefSeq" id="WP_142591682.1">
    <property type="nucleotide sequence ID" value="NZ_CABFWF030000006.1"/>
</dbReference>
<dbReference type="Pfam" id="PF05016">
    <property type="entry name" value="ParE_toxin"/>
    <property type="match status" value="1"/>
</dbReference>
<evidence type="ECO:0000256" key="2">
    <source>
        <dbReference type="ARBA" id="ARBA00022649"/>
    </source>
</evidence>
<comment type="caution">
    <text evidence="3">The sequence shown here is derived from an EMBL/GenBank/DDBJ whole genome shotgun (WGS) entry which is preliminary data.</text>
</comment>
<sequence>MKVRFSEEATRYVERERAYLAQFGRRIAVAFSEQIKKAARLLGEHPRVGVVVAPADGVRRFVTAPYHLDYILREDHIVIVSIMHARQGPADLEKDADLDEGA</sequence>
<dbReference type="Proteomes" id="UP000606921">
    <property type="component" value="Unassembled WGS sequence"/>
</dbReference>
<dbReference type="InterPro" id="IPR007712">
    <property type="entry name" value="RelE/ParE_toxin"/>
</dbReference>
<comment type="similarity">
    <text evidence="1">Belongs to the RelE toxin family.</text>
</comment>
<gene>
    <name evidence="3" type="ORF">REJC140_02489</name>
</gene>
<dbReference type="PANTHER" id="PTHR33755">
    <property type="entry name" value="TOXIN PARE1-RELATED"/>
    <property type="match status" value="1"/>
</dbReference>
<dbReference type="EMBL" id="CABFWF030000006">
    <property type="protein sequence ID" value="CAD7027336.1"/>
    <property type="molecule type" value="Genomic_DNA"/>
</dbReference>
<keyword evidence="4" id="KW-1185">Reference proteome</keyword>